<comment type="similarity">
    <text evidence="2">Belongs to the LplA family.</text>
</comment>
<dbReference type="GO" id="GO:0009249">
    <property type="term" value="P:protein lipoylation"/>
    <property type="evidence" value="ECO:0007669"/>
    <property type="project" value="InterPro"/>
</dbReference>
<evidence type="ECO:0000259" key="3">
    <source>
        <dbReference type="PROSITE" id="PS51733"/>
    </source>
</evidence>
<organism evidence="4 5">
    <name type="scientific">Romanomermis culicivorax</name>
    <name type="common">Nematode worm</name>
    <dbReference type="NCBI Taxonomy" id="13658"/>
    <lineage>
        <taxon>Eukaryota</taxon>
        <taxon>Metazoa</taxon>
        <taxon>Ecdysozoa</taxon>
        <taxon>Nematoda</taxon>
        <taxon>Enoplea</taxon>
        <taxon>Dorylaimia</taxon>
        <taxon>Mermithida</taxon>
        <taxon>Mermithoidea</taxon>
        <taxon>Mermithidae</taxon>
        <taxon>Romanomermis</taxon>
    </lineage>
</organism>
<sequence>MVIPRAKRSLVWLSQSTSIFRNLAFEDWLFRCYDFTDCDGLLVWRNTPAVVIGRHQNVFAECNVDYLSKRNIDLVRRQSGGGTVLHSNGNFNFSFFTSNQRHNRLRNLELVCQTLKDKWNIDLKISARHDLLLNNKKPFERTEGFSYQSNATKSIKSNVGWLQQITLHFNGRQLINAIAEAFLSNYSSEMTSTETITESNLNDSSYDGISQVEDELRSWDWIFGRNPAFTLSALDRKTNKLVKINVNRGLVNSINDQDNNSLEHSYGEIMGKPFDVSFMKMFDRLDNSEPISRFAS</sequence>
<dbReference type="AlphaFoldDB" id="A0A915L2E9"/>
<dbReference type="WBParaSite" id="nRc.2.0.1.t44662-RA">
    <property type="protein sequence ID" value="nRc.2.0.1.t44662-RA"/>
    <property type="gene ID" value="nRc.2.0.1.g44662"/>
</dbReference>
<name>A0A915L2E9_ROMCU</name>
<protein>
    <submittedName>
        <fullName evidence="5">BPL/LPL catalytic domain-containing protein</fullName>
    </submittedName>
</protein>
<feature type="domain" description="BPL/LPL catalytic" evidence="3">
    <location>
        <begin position="35"/>
        <end position="224"/>
    </location>
</feature>
<evidence type="ECO:0000313" key="5">
    <source>
        <dbReference type="WBParaSite" id="nRc.2.0.1.t44662-RA"/>
    </source>
</evidence>
<dbReference type="PANTHER" id="PTHR12561:SF3">
    <property type="entry name" value="LIPOYLTRANSFERASE 1, MITOCHONDRIAL"/>
    <property type="match status" value="1"/>
</dbReference>
<dbReference type="PROSITE" id="PS51733">
    <property type="entry name" value="BPL_LPL_CATALYTIC"/>
    <property type="match status" value="1"/>
</dbReference>
<dbReference type="InterPro" id="IPR004562">
    <property type="entry name" value="LipoylTrfase_LipoateP_Ligase"/>
</dbReference>
<dbReference type="PANTHER" id="PTHR12561">
    <property type="entry name" value="LIPOATE-PROTEIN LIGASE"/>
    <property type="match status" value="1"/>
</dbReference>
<dbReference type="InterPro" id="IPR045864">
    <property type="entry name" value="aa-tRNA-synth_II/BPL/LPL"/>
</dbReference>
<dbReference type="Pfam" id="PF21948">
    <property type="entry name" value="LplA-B_cat"/>
    <property type="match status" value="1"/>
</dbReference>
<accession>A0A915L2E9</accession>
<dbReference type="GO" id="GO:0005739">
    <property type="term" value="C:mitochondrion"/>
    <property type="evidence" value="ECO:0007669"/>
    <property type="project" value="TreeGrafter"/>
</dbReference>
<evidence type="ECO:0000256" key="2">
    <source>
        <dbReference type="ARBA" id="ARBA00008242"/>
    </source>
</evidence>
<proteinExistence type="inferred from homology"/>
<evidence type="ECO:0000313" key="4">
    <source>
        <dbReference type="Proteomes" id="UP000887565"/>
    </source>
</evidence>
<dbReference type="OMA" id="WTECNSK"/>
<dbReference type="GO" id="GO:0017118">
    <property type="term" value="F:lipoyltransferase activity"/>
    <property type="evidence" value="ECO:0007669"/>
    <property type="project" value="TreeGrafter"/>
</dbReference>
<dbReference type="Gene3D" id="3.30.930.10">
    <property type="entry name" value="Bira Bifunctional Protein, Domain 2"/>
    <property type="match status" value="2"/>
</dbReference>
<reference evidence="5" key="1">
    <citation type="submission" date="2022-11" db="UniProtKB">
        <authorList>
            <consortium name="WormBaseParasite"/>
        </authorList>
    </citation>
    <scope>IDENTIFICATION</scope>
</reference>
<keyword evidence="4" id="KW-1185">Reference proteome</keyword>
<evidence type="ECO:0000256" key="1">
    <source>
        <dbReference type="ARBA" id="ARBA00005085"/>
    </source>
</evidence>
<dbReference type="InterPro" id="IPR004143">
    <property type="entry name" value="BPL_LPL_catalytic"/>
</dbReference>
<dbReference type="Proteomes" id="UP000887565">
    <property type="component" value="Unplaced"/>
</dbReference>
<comment type="pathway">
    <text evidence="1">Protein modification; protein lipoylation via exogenous pathway; protein N(6)-(lipoyl)lysine from lipoate: step 2/2.</text>
</comment>
<dbReference type="SUPFAM" id="SSF55681">
    <property type="entry name" value="Class II aaRS and biotin synthetases"/>
    <property type="match status" value="1"/>
</dbReference>